<name>A0ABQ9J861_9CUCU</name>
<evidence type="ECO:0000313" key="1">
    <source>
        <dbReference type="EMBL" id="KAJ8973877.1"/>
    </source>
</evidence>
<dbReference type="EMBL" id="JAPWTJ010001090">
    <property type="protein sequence ID" value="KAJ8973877.1"/>
    <property type="molecule type" value="Genomic_DNA"/>
</dbReference>
<dbReference type="Proteomes" id="UP001162164">
    <property type="component" value="Unassembled WGS sequence"/>
</dbReference>
<organism evidence="1 2">
    <name type="scientific">Molorchus minor</name>
    <dbReference type="NCBI Taxonomy" id="1323400"/>
    <lineage>
        <taxon>Eukaryota</taxon>
        <taxon>Metazoa</taxon>
        <taxon>Ecdysozoa</taxon>
        <taxon>Arthropoda</taxon>
        <taxon>Hexapoda</taxon>
        <taxon>Insecta</taxon>
        <taxon>Pterygota</taxon>
        <taxon>Neoptera</taxon>
        <taxon>Endopterygota</taxon>
        <taxon>Coleoptera</taxon>
        <taxon>Polyphaga</taxon>
        <taxon>Cucujiformia</taxon>
        <taxon>Chrysomeloidea</taxon>
        <taxon>Cerambycidae</taxon>
        <taxon>Lamiinae</taxon>
        <taxon>Monochamini</taxon>
        <taxon>Molorchus</taxon>
    </lineage>
</organism>
<proteinExistence type="predicted"/>
<gene>
    <name evidence="1" type="ORF">NQ317_017833</name>
</gene>
<evidence type="ECO:0000313" key="2">
    <source>
        <dbReference type="Proteomes" id="UP001162164"/>
    </source>
</evidence>
<sequence length="212" mass="24658">MPRQVHGKKFIKEPSKTVAEELLEMSRKQLRIIIGLWTGHLPVKKHLNKIGMYNGDLRCRQCNKDTETVLHILCQCEAFDHGRQNIYGNQIWIHKTTTNNQARTYTSWFTAQGPYHYALDIRYKLSFPCLGNIRKYTCSVTMGLFLQQQPTVSNRRTLAQLEICVSAEQISNSDLEIVILVLKYVQIVQTTKDLLFEPPRTPMFKLKLFLQT</sequence>
<reference evidence="1" key="1">
    <citation type="journal article" date="2023" name="Insect Mol. Biol.">
        <title>Genome sequencing provides insights into the evolution of gene families encoding plant cell wall-degrading enzymes in longhorned beetles.</title>
        <authorList>
            <person name="Shin N.R."/>
            <person name="Okamura Y."/>
            <person name="Kirsch R."/>
            <person name="Pauchet Y."/>
        </authorList>
    </citation>
    <scope>NUCLEOTIDE SEQUENCE</scope>
    <source>
        <strain evidence="1">MMC_N1</strain>
    </source>
</reference>
<keyword evidence="2" id="KW-1185">Reference proteome</keyword>
<protein>
    <recommendedName>
        <fullName evidence="3">Reverse transcriptase zinc-binding domain-containing protein</fullName>
    </recommendedName>
</protein>
<accession>A0ABQ9J861</accession>
<evidence type="ECO:0008006" key="3">
    <source>
        <dbReference type="Google" id="ProtNLM"/>
    </source>
</evidence>
<comment type="caution">
    <text evidence="1">The sequence shown here is derived from an EMBL/GenBank/DDBJ whole genome shotgun (WGS) entry which is preliminary data.</text>
</comment>